<dbReference type="OMA" id="AWNANDA"/>
<protein>
    <submittedName>
        <fullName evidence="1">Uncharacterized protein</fullName>
    </submittedName>
</protein>
<proteinExistence type="predicted"/>
<sequence>MMPFLLEMRYADMKSNNISYDLAERDNTLAEAQTYANFATDWIRSRKLFYMDVFSQLRKRIINLKKNSSEATDMSSSMIDETDNKMFGATFERDYETSKMMEIITSKLEKVICPVVKTIPKMSPSSTVTYKAKKVAFKTIEPIDGENASTSGINEITWKTEEINPEIEAQIQLKKANIVRTIIKSIIVSSNSVQKFNNIVFENAAQMLQDIHTKKIMGEKMKCNNVLTIEQSKSFKNDFNICITFAHSVRNRIWNIIEYIDKITEYLKLNEKELVPGKDDEFRYLANLQSELCEYIAAFSRTIIAGEEAEAIVEETRHIPLNDLSDQQSIDYEKIFYNHLSNIADLSQNFKTAWNASDAFADLLHCLFVLLVDDIDDFWSNLPQSSNCALFQKFNTNNVRITTTTNASRKFLAITSGRINIQNLKQITIPKATAIEIEISADKSKRRTTYV</sequence>
<dbReference type="KEGG" id="loa:LOAG_11090"/>
<evidence type="ECO:0000313" key="1">
    <source>
        <dbReference type="EMBL" id="EFO17409.2"/>
    </source>
</evidence>
<dbReference type="EMBL" id="JH712117">
    <property type="protein sequence ID" value="EFO17409.2"/>
    <property type="molecule type" value="Genomic_DNA"/>
</dbReference>
<accession>A0A1S0TNI3</accession>
<dbReference type="GeneID" id="9948539"/>
<dbReference type="OrthoDB" id="5867810at2759"/>
<name>A0A1S0TNI3_LOALO</name>
<reference evidence="1" key="1">
    <citation type="submission" date="2012-04" db="EMBL/GenBank/DDBJ databases">
        <title>The Genome Sequence of Loa loa.</title>
        <authorList>
            <consortium name="The Broad Institute Genome Sequencing Platform"/>
            <consortium name="Broad Institute Genome Sequencing Center for Infectious Disease"/>
            <person name="Nutman T.B."/>
            <person name="Fink D.L."/>
            <person name="Russ C."/>
            <person name="Young S."/>
            <person name="Zeng Q."/>
            <person name="Gargeya S."/>
            <person name="Alvarado L."/>
            <person name="Berlin A."/>
            <person name="Chapman S.B."/>
            <person name="Chen Z."/>
            <person name="Freedman E."/>
            <person name="Gellesch M."/>
            <person name="Goldberg J."/>
            <person name="Griggs A."/>
            <person name="Gujja S."/>
            <person name="Heilman E.R."/>
            <person name="Heiman D."/>
            <person name="Howarth C."/>
            <person name="Mehta T."/>
            <person name="Neiman D."/>
            <person name="Pearson M."/>
            <person name="Roberts A."/>
            <person name="Saif S."/>
            <person name="Shea T."/>
            <person name="Shenoy N."/>
            <person name="Sisk P."/>
            <person name="Stolte C."/>
            <person name="Sykes S."/>
            <person name="White J."/>
            <person name="Yandava C."/>
            <person name="Haas B."/>
            <person name="Henn M.R."/>
            <person name="Nusbaum C."/>
            <person name="Birren B."/>
        </authorList>
    </citation>
    <scope>NUCLEOTIDE SEQUENCE [LARGE SCALE GENOMIC DNA]</scope>
</reference>
<dbReference type="CTD" id="9948539"/>
<dbReference type="AlphaFoldDB" id="A0A1S0TNI3"/>
<dbReference type="RefSeq" id="XP_003146661.2">
    <property type="nucleotide sequence ID" value="XM_003146613.2"/>
</dbReference>
<organism evidence="1">
    <name type="scientific">Loa loa</name>
    <name type="common">Eye worm</name>
    <name type="synonym">Filaria loa</name>
    <dbReference type="NCBI Taxonomy" id="7209"/>
    <lineage>
        <taxon>Eukaryota</taxon>
        <taxon>Metazoa</taxon>
        <taxon>Ecdysozoa</taxon>
        <taxon>Nematoda</taxon>
        <taxon>Chromadorea</taxon>
        <taxon>Rhabditida</taxon>
        <taxon>Spirurina</taxon>
        <taxon>Spiruromorpha</taxon>
        <taxon>Filarioidea</taxon>
        <taxon>Onchocercidae</taxon>
        <taxon>Loa</taxon>
    </lineage>
</organism>
<gene>
    <name evidence="1" type="ORF">LOAG_11090</name>
</gene>